<dbReference type="EMBL" id="BRVP01000012">
    <property type="protein sequence ID" value="GLB52893.1"/>
    <property type="molecule type" value="Genomic_DNA"/>
</dbReference>
<dbReference type="Pfam" id="PF04932">
    <property type="entry name" value="Wzy_C"/>
    <property type="match status" value="1"/>
</dbReference>
<dbReference type="GO" id="GO:0016020">
    <property type="term" value="C:membrane"/>
    <property type="evidence" value="ECO:0007669"/>
    <property type="project" value="UniProtKB-SubCell"/>
</dbReference>
<evidence type="ECO:0000256" key="2">
    <source>
        <dbReference type="ARBA" id="ARBA00022692"/>
    </source>
</evidence>
<evidence type="ECO:0000256" key="3">
    <source>
        <dbReference type="ARBA" id="ARBA00022989"/>
    </source>
</evidence>
<evidence type="ECO:0000256" key="5">
    <source>
        <dbReference type="SAM" id="Phobius"/>
    </source>
</evidence>
<dbReference type="PANTHER" id="PTHR37422">
    <property type="entry name" value="TEICHURONIC ACID BIOSYNTHESIS PROTEIN TUAE"/>
    <property type="match status" value="1"/>
</dbReference>
<evidence type="ECO:0000256" key="4">
    <source>
        <dbReference type="ARBA" id="ARBA00023136"/>
    </source>
</evidence>
<sequence length="228" mass="26376">MSFVIVMYINTRVAVVTTVLGYGIVCFFELFKNKNIYKAIKVSGILLGVVITSMVAFVKIFPYSVEKFTEGSFSDMEYVGNLDAVEHPEIRFFNKLVTRVSIWKSALELSEDRLFTGYGASDARHELVDYYKNTDQKFLAKYEFPTHNQYIDFLLKFGVLGLIGIFCFMFGIGYLGWQLKDSVIISFFLLFFISNLTDDFLIRYDGITFSALWFAIFANKYFYNTKNN</sequence>
<keyword evidence="2 5" id="KW-0812">Transmembrane</keyword>
<dbReference type="InterPro" id="IPR007016">
    <property type="entry name" value="O-antigen_ligase-rel_domated"/>
</dbReference>
<evidence type="ECO:0000313" key="7">
    <source>
        <dbReference type="EMBL" id="GLB52893.1"/>
    </source>
</evidence>
<comment type="caution">
    <text evidence="7">The sequence shown here is derived from an EMBL/GenBank/DDBJ whole genome shotgun (WGS) entry which is preliminary data.</text>
</comment>
<evidence type="ECO:0000313" key="8">
    <source>
        <dbReference type="Proteomes" id="UP001143545"/>
    </source>
</evidence>
<feature type="transmembrane region" description="Helical" evidence="5">
    <location>
        <begin position="153"/>
        <end position="176"/>
    </location>
</feature>
<accession>A0A9W6B596</accession>
<organism evidence="7 8">
    <name type="scientific">Neptunitalea chrysea</name>
    <dbReference type="NCBI Taxonomy" id="1647581"/>
    <lineage>
        <taxon>Bacteria</taxon>
        <taxon>Pseudomonadati</taxon>
        <taxon>Bacteroidota</taxon>
        <taxon>Flavobacteriia</taxon>
        <taxon>Flavobacteriales</taxon>
        <taxon>Flavobacteriaceae</taxon>
        <taxon>Neptunitalea</taxon>
    </lineage>
</organism>
<evidence type="ECO:0000256" key="1">
    <source>
        <dbReference type="ARBA" id="ARBA00004141"/>
    </source>
</evidence>
<dbReference type="PANTHER" id="PTHR37422:SF17">
    <property type="entry name" value="O-ANTIGEN LIGASE"/>
    <property type="match status" value="1"/>
</dbReference>
<protein>
    <recommendedName>
        <fullName evidence="6">O-antigen ligase-related domain-containing protein</fullName>
    </recommendedName>
</protein>
<feature type="transmembrane region" description="Helical" evidence="5">
    <location>
        <begin position="207"/>
        <end position="223"/>
    </location>
</feature>
<keyword evidence="4 5" id="KW-0472">Membrane</keyword>
<keyword evidence="8" id="KW-1185">Reference proteome</keyword>
<proteinExistence type="predicted"/>
<feature type="domain" description="O-antigen ligase-related" evidence="6">
    <location>
        <begin position="2"/>
        <end position="165"/>
    </location>
</feature>
<feature type="transmembrane region" description="Helical" evidence="5">
    <location>
        <begin position="12"/>
        <end position="31"/>
    </location>
</feature>
<name>A0A9W6B596_9FLAO</name>
<dbReference type="Proteomes" id="UP001143545">
    <property type="component" value="Unassembled WGS sequence"/>
</dbReference>
<feature type="transmembrane region" description="Helical" evidence="5">
    <location>
        <begin position="183"/>
        <end position="201"/>
    </location>
</feature>
<keyword evidence="3 5" id="KW-1133">Transmembrane helix</keyword>
<evidence type="ECO:0000259" key="6">
    <source>
        <dbReference type="Pfam" id="PF04932"/>
    </source>
</evidence>
<reference evidence="7" key="1">
    <citation type="submission" date="2022-07" db="EMBL/GenBank/DDBJ databases">
        <title>Taxonomy of Novel Oxalotrophic and Methylotrophic Bacteria.</title>
        <authorList>
            <person name="Sahin N."/>
            <person name="Tani A."/>
        </authorList>
    </citation>
    <scope>NUCLEOTIDE SEQUENCE</scope>
    <source>
        <strain evidence="7">AM327</strain>
    </source>
</reference>
<dbReference type="InterPro" id="IPR051533">
    <property type="entry name" value="WaaL-like"/>
</dbReference>
<dbReference type="AlphaFoldDB" id="A0A9W6B596"/>
<comment type="subcellular location">
    <subcellularLocation>
        <location evidence="1">Membrane</location>
        <topology evidence="1">Multi-pass membrane protein</topology>
    </subcellularLocation>
</comment>
<feature type="transmembrane region" description="Helical" evidence="5">
    <location>
        <begin position="43"/>
        <end position="65"/>
    </location>
</feature>
<gene>
    <name evidence="7" type="ORF">NBRC110019_19330</name>
</gene>